<dbReference type="EMBL" id="LJIJ01000271">
    <property type="protein sequence ID" value="ODM99556.1"/>
    <property type="molecule type" value="Genomic_DNA"/>
</dbReference>
<evidence type="ECO:0000256" key="1">
    <source>
        <dbReference type="SAM" id="MobiDB-lite"/>
    </source>
</evidence>
<name>A0A1D2N2P2_ORCCI</name>
<keyword evidence="2" id="KW-1133">Transmembrane helix</keyword>
<protein>
    <submittedName>
        <fullName evidence="3">Uncharacterized protein</fullName>
    </submittedName>
</protein>
<dbReference type="Proteomes" id="UP000094527">
    <property type="component" value="Unassembled WGS sequence"/>
</dbReference>
<dbReference type="AlphaFoldDB" id="A0A1D2N2P2"/>
<evidence type="ECO:0000256" key="2">
    <source>
        <dbReference type="SAM" id="Phobius"/>
    </source>
</evidence>
<feature type="non-terminal residue" evidence="3">
    <location>
        <position position="87"/>
    </location>
</feature>
<proteinExistence type="predicted"/>
<keyword evidence="4" id="KW-1185">Reference proteome</keyword>
<gene>
    <name evidence="3" type="ORF">Ocin01_07118</name>
</gene>
<accession>A0A1D2N2P2</accession>
<organism evidence="3 4">
    <name type="scientific">Orchesella cincta</name>
    <name type="common">Springtail</name>
    <name type="synonym">Podura cincta</name>
    <dbReference type="NCBI Taxonomy" id="48709"/>
    <lineage>
        <taxon>Eukaryota</taxon>
        <taxon>Metazoa</taxon>
        <taxon>Ecdysozoa</taxon>
        <taxon>Arthropoda</taxon>
        <taxon>Hexapoda</taxon>
        <taxon>Collembola</taxon>
        <taxon>Entomobryomorpha</taxon>
        <taxon>Entomobryoidea</taxon>
        <taxon>Orchesellidae</taxon>
        <taxon>Orchesellinae</taxon>
        <taxon>Orchesella</taxon>
    </lineage>
</organism>
<feature type="compositionally biased region" description="Low complexity" evidence="1">
    <location>
        <begin position="59"/>
        <end position="73"/>
    </location>
</feature>
<reference evidence="3 4" key="1">
    <citation type="journal article" date="2016" name="Genome Biol. Evol.">
        <title>Gene Family Evolution Reflects Adaptation to Soil Environmental Stressors in the Genome of the Collembolan Orchesella cincta.</title>
        <authorList>
            <person name="Faddeeva-Vakhrusheva A."/>
            <person name="Derks M.F."/>
            <person name="Anvar S.Y."/>
            <person name="Agamennone V."/>
            <person name="Suring W."/>
            <person name="Smit S."/>
            <person name="van Straalen N.M."/>
            <person name="Roelofs D."/>
        </authorList>
    </citation>
    <scope>NUCLEOTIDE SEQUENCE [LARGE SCALE GENOMIC DNA]</scope>
    <source>
        <tissue evidence="3">Mixed pool</tissue>
    </source>
</reference>
<keyword evidence="2" id="KW-0812">Transmembrane</keyword>
<comment type="caution">
    <text evidence="3">The sequence shown here is derived from an EMBL/GenBank/DDBJ whole genome shotgun (WGS) entry which is preliminary data.</text>
</comment>
<feature type="transmembrane region" description="Helical" evidence="2">
    <location>
        <begin position="33"/>
        <end position="51"/>
    </location>
</feature>
<keyword evidence="2" id="KW-0472">Membrane</keyword>
<feature type="region of interest" description="Disordered" evidence="1">
    <location>
        <begin position="59"/>
        <end position="87"/>
    </location>
</feature>
<evidence type="ECO:0000313" key="4">
    <source>
        <dbReference type="Proteomes" id="UP000094527"/>
    </source>
</evidence>
<sequence length="87" mass="9459">YKYFGKLDESSSLIGVASDKKHYISSHPLNINHGFQTFLLVVLLSLAFAAVPRMPLPISSSSLSTSTDPVDSDNNSNNTEDLDEAET</sequence>
<feature type="non-terminal residue" evidence="3">
    <location>
        <position position="1"/>
    </location>
</feature>
<evidence type="ECO:0000313" key="3">
    <source>
        <dbReference type="EMBL" id="ODM99556.1"/>
    </source>
</evidence>